<evidence type="ECO:0000313" key="7">
    <source>
        <dbReference type="Proteomes" id="UP000068067"/>
    </source>
</evidence>
<dbReference type="PANTHER" id="PTHR12599">
    <property type="entry name" value="PTERIN-4-ALPHA-CARBINOLAMINE DEHYDRATASE"/>
    <property type="match status" value="1"/>
</dbReference>
<dbReference type="AlphaFoldDB" id="A0A0M5IFS0"/>
<name>A0A0M5IFS0_9CORY</name>
<comment type="similarity">
    <text evidence="2">Belongs to the pterin-4-alpha-carbinolamine dehydratase family.</text>
</comment>
<dbReference type="EC" id="4.2.1.96" evidence="3"/>
<dbReference type="GO" id="GO:0008124">
    <property type="term" value="F:4-alpha-hydroxytetrahydrobiopterin dehydratase activity"/>
    <property type="evidence" value="ECO:0007669"/>
    <property type="project" value="UniProtKB-EC"/>
</dbReference>
<evidence type="ECO:0000256" key="1">
    <source>
        <dbReference type="ARBA" id="ARBA00001554"/>
    </source>
</evidence>
<evidence type="ECO:0000256" key="3">
    <source>
        <dbReference type="ARBA" id="ARBA00013252"/>
    </source>
</evidence>
<dbReference type="GO" id="GO:0006729">
    <property type="term" value="P:tetrahydrobiopterin biosynthetic process"/>
    <property type="evidence" value="ECO:0007669"/>
    <property type="project" value="InterPro"/>
</dbReference>
<evidence type="ECO:0000256" key="2">
    <source>
        <dbReference type="ARBA" id="ARBA00006472"/>
    </source>
</evidence>
<accession>A0A0M5IFS0</accession>
<dbReference type="InterPro" id="IPR001533">
    <property type="entry name" value="Pterin_deHydtase"/>
</dbReference>
<reference evidence="6 7" key="1">
    <citation type="submission" date="2014-08" db="EMBL/GenBank/DDBJ databases">
        <title>Complete genome sequence of Corynebacterium deserti GIMN1.010 (=DSM 45689), isolated from desert sand in western China.</title>
        <authorList>
            <person name="Ruckert C."/>
            <person name="Albersmeier A."/>
            <person name="Kalinowski J."/>
        </authorList>
    </citation>
    <scope>NUCLEOTIDE SEQUENCE [LARGE SCALE GENOMIC DNA]</scope>
    <source>
        <strain evidence="6 7">GIMN1.010</strain>
    </source>
</reference>
<gene>
    <name evidence="6" type="ORF">CDES_02480</name>
</gene>
<dbReference type="Proteomes" id="UP000068067">
    <property type="component" value="Chromosome"/>
</dbReference>
<comment type="catalytic activity">
    <reaction evidence="1">
        <text>(4aS,6R)-4a-hydroxy-L-erythro-5,6,7,8-tetrahydrobiopterin = (6R)-L-erythro-6,7-dihydrobiopterin + H2O</text>
        <dbReference type="Rhea" id="RHEA:11920"/>
        <dbReference type="ChEBI" id="CHEBI:15377"/>
        <dbReference type="ChEBI" id="CHEBI:15642"/>
        <dbReference type="ChEBI" id="CHEBI:43120"/>
        <dbReference type="EC" id="4.2.1.96"/>
    </reaction>
</comment>
<organism evidence="6 7">
    <name type="scientific">Corynebacterium deserti GIMN1.010</name>
    <dbReference type="NCBI Taxonomy" id="931089"/>
    <lineage>
        <taxon>Bacteria</taxon>
        <taxon>Bacillati</taxon>
        <taxon>Actinomycetota</taxon>
        <taxon>Actinomycetes</taxon>
        <taxon>Mycobacteriales</taxon>
        <taxon>Corynebacteriaceae</taxon>
        <taxon>Corynebacterium</taxon>
    </lineage>
</organism>
<keyword evidence="7" id="KW-1185">Reference proteome</keyword>
<evidence type="ECO:0000256" key="4">
    <source>
        <dbReference type="ARBA" id="ARBA00021735"/>
    </source>
</evidence>
<keyword evidence="5" id="KW-0456">Lyase</keyword>
<dbReference type="InterPro" id="IPR036428">
    <property type="entry name" value="PCD_sf"/>
</dbReference>
<dbReference type="STRING" id="931089.CDES_02480"/>
<dbReference type="PATRIC" id="fig|931089.4.peg.503"/>
<dbReference type="Pfam" id="PF01329">
    <property type="entry name" value="Pterin_4a"/>
    <property type="match status" value="1"/>
</dbReference>
<dbReference type="Gene3D" id="3.30.1360.20">
    <property type="entry name" value="Transcriptional coactivator/pterin dehydratase"/>
    <property type="match status" value="1"/>
</dbReference>
<evidence type="ECO:0000313" key="6">
    <source>
        <dbReference type="EMBL" id="ALC04956.1"/>
    </source>
</evidence>
<protein>
    <recommendedName>
        <fullName evidence="4">Putative pterin-4-alpha-carbinolamine dehydratase</fullName>
        <ecNumber evidence="3">4.2.1.96</ecNumber>
    </recommendedName>
</protein>
<dbReference type="OrthoDB" id="15077at2"/>
<dbReference type="KEGG" id="cdx:CDES_02480"/>
<proteinExistence type="inferred from homology"/>
<dbReference type="PANTHER" id="PTHR12599:SF0">
    <property type="entry name" value="PTERIN-4-ALPHA-CARBINOLAMINE DEHYDRATASE"/>
    <property type="match status" value="1"/>
</dbReference>
<sequence>MTTLFDASSHWTLANGAATARFSTKNFATGLEFVNHIGVSAEAANHHPDLLLSYSFVDVTLTSHDVGHVTDRDEKLAAAIDVHAAALGIVAQQ</sequence>
<dbReference type="CDD" id="cd00488">
    <property type="entry name" value="PCD_DCoH"/>
    <property type="match status" value="1"/>
</dbReference>
<dbReference type="EMBL" id="CP009220">
    <property type="protein sequence ID" value="ALC04956.1"/>
    <property type="molecule type" value="Genomic_DNA"/>
</dbReference>
<dbReference type="SUPFAM" id="SSF55248">
    <property type="entry name" value="PCD-like"/>
    <property type="match status" value="1"/>
</dbReference>
<evidence type="ECO:0000256" key="5">
    <source>
        <dbReference type="ARBA" id="ARBA00023239"/>
    </source>
</evidence>